<dbReference type="AlphaFoldDB" id="A0A2V2BQA6"/>
<dbReference type="EMBL" id="LWMS01000042">
    <property type="protein sequence ID" value="PWL07885.1"/>
    <property type="molecule type" value="Genomic_DNA"/>
</dbReference>
<organism evidence="1 2">
    <name type="scientific">Methanosphaera cuniculi</name>
    <dbReference type="NCBI Taxonomy" id="1077256"/>
    <lineage>
        <taxon>Archaea</taxon>
        <taxon>Methanobacteriati</taxon>
        <taxon>Methanobacteriota</taxon>
        <taxon>Methanomada group</taxon>
        <taxon>Methanobacteria</taxon>
        <taxon>Methanobacteriales</taxon>
        <taxon>Methanobacteriaceae</taxon>
        <taxon>Methanosphaera</taxon>
    </lineage>
</organism>
<gene>
    <name evidence="1" type="ORF">MSCUN_11280</name>
</gene>
<protein>
    <submittedName>
        <fullName evidence="1">Uncharacterized protein</fullName>
    </submittedName>
</protein>
<name>A0A2V2BQA6_9EURY</name>
<comment type="caution">
    <text evidence="1">The sequence shown here is derived from an EMBL/GenBank/DDBJ whole genome shotgun (WGS) entry which is preliminary data.</text>
</comment>
<reference evidence="1 2" key="1">
    <citation type="submission" date="2016-04" db="EMBL/GenBank/DDBJ databases">
        <title>Genome sequence of Methanosphaera cuniculi DSM 4103.</title>
        <authorList>
            <person name="Poehlein A."/>
            <person name="Seedorf H."/>
            <person name="Daniel R."/>
        </authorList>
    </citation>
    <scope>NUCLEOTIDE SEQUENCE [LARGE SCALE GENOMIC DNA]</scope>
    <source>
        <strain evidence="1 2">DSM 4103</strain>
    </source>
</reference>
<evidence type="ECO:0000313" key="1">
    <source>
        <dbReference type="EMBL" id="PWL07885.1"/>
    </source>
</evidence>
<accession>A0A2V2BQA6</accession>
<sequence>MVKIEILKINIVFLNYKTLENKTKLVLLIA</sequence>
<dbReference type="Proteomes" id="UP000246004">
    <property type="component" value="Unassembled WGS sequence"/>
</dbReference>
<proteinExistence type="predicted"/>
<evidence type="ECO:0000313" key="2">
    <source>
        <dbReference type="Proteomes" id="UP000246004"/>
    </source>
</evidence>